<name>A0ABT7NH53_9BURK</name>
<dbReference type="Proteomes" id="UP001174908">
    <property type="component" value="Unassembled WGS sequence"/>
</dbReference>
<sequence length="134" mass="14910">MPVATVAALCMAAGTYAVRLPVDRFTLQWTHSIEKIEWDEDYRVAGHWLVITGARIRGSGAGMDPPPQARLDHGIWHYTLDDPWRKEVVLARSEFVPDYRLCMKGRCRPLSDWIPISAGPTTLTACTGTATSGR</sequence>
<reference evidence="1" key="1">
    <citation type="submission" date="2023-06" db="EMBL/GenBank/DDBJ databases">
        <authorList>
            <person name="Jiang Y."/>
            <person name="Liu Q."/>
        </authorList>
    </citation>
    <scope>NUCLEOTIDE SEQUENCE</scope>
    <source>
        <strain evidence="1">CGMCC 1.12089</strain>
    </source>
</reference>
<keyword evidence="2" id="KW-1185">Reference proteome</keyword>
<proteinExistence type="predicted"/>
<protein>
    <submittedName>
        <fullName evidence="1">DUF1850 domain-containing protein</fullName>
    </submittedName>
</protein>
<dbReference type="Pfam" id="PF08905">
    <property type="entry name" value="DUF1850"/>
    <property type="match status" value="1"/>
</dbReference>
<comment type="caution">
    <text evidence="1">The sequence shown here is derived from an EMBL/GenBank/DDBJ whole genome shotgun (WGS) entry which is preliminary data.</text>
</comment>
<organism evidence="1 2">
    <name type="scientific">Variovorax dokdonensis</name>
    <dbReference type="NCBI Taxonomy" id="344883"/>
    <lineage>
        <taxon>Bacteria</taxon>
        <taxon>Pseudomonadati</taxon>
        <taxon>Pseudomonadota</taxon>
        <taxon>Betaproteobacteria</taxon>
        <taxon>Burkholderiales</taxon>
        <taxon>Comamonadaceae</taxon>
        <taxon>Variovorax</taxon>
    </lineage>
</organism>
<gene>
    <name evidence="1" type="ORF">QTH91_22245</name>
</gene>
<evidence type="ECO:0000313" key="2">
    <source>
        <dbReference type="Proteomes" id="UP001174908"/>
    </source>
</evidence>
<dbReference type="InterPro" id="IPR015001">
    <property type="entry name" value="DUF1850"/>
</dbReference>
<dbReference type="EMBL" id="JASZYV010000006">
    <property type="protein sequence ID" value="MDM0047230.1"/>
    <property type="molecule type" value="Genomic_DNA"/>
</dbReference>
<accession>A0ABT7NH53</accession>
<dbReference type="RefSeq" id="WP_286662347.1">
    <property type="nucleotide sequence ID" value="NZ_JASZYV010000006.1"/>
</dbReference>
<evidence type="ECO:0000313" key="1">
    <source>
        <dbReference type="EMBL" id="MDM0047230.1"/>
    </source>
</evidence>